<feature type="domain" description="DUF306" evidence="2">
    <location>
        <begin position="145"/>
        <end position="260"/>
    </location>
</feature>
<dbReference type="InterPro" id="IPR005184">
    <property type="entry name" value="DUF306_Meta_HslJ"/>
</dbReference>
<dbReference type="PANTHER" id="PTHR35535">
    <property type="entry name" value="HEAT SHOCK PROTEIN HSLJ"/>
    <property type="match status" value="1"/>
</dbReference>
<sequence>MKKIKIFTAVMSFAMLAFLGCKSKDTKQIEGDWNLVQYKINEKQVEFSCATISLLQDENLNIKVSGFSGVNSFSGLYKANGKKLIAEPGFISTKMMGSKEDMEFERLFLNSAVGADSWKTKKQNGKILLCIYNSTENSELIFAKASIKDATWTLTAILKNNGVQSIDADQTELPTLTFNEENTASGFSGVNYYTMDYNLYEAAKKLSFKPGASTLMDSGSKEAQELEQQFYIYLDQTATYSLFGNTLTLRSKDGKTLLEFTK</sequence>
<evidence type="ECO:0000313" key="3">
    <source>
        <dbReference type="EMBL" id="AEB14750.1"/>
    </source>
</evidence>
<keyword evidence="1" id="KW-0732">Signal</keyword>
<evidence type="ECO:0000313" key="4">
    <source>
        <dbReference type="Proteomes" id="UP000006852"/>
    </source>
</evidence>
<dbReference type="EMBL" id="CP002631">
    <property type="protein sequence ID" value="AEB14750.1"/>
    <property type="molecule type" value="Genomic_DNA"/>
</dbReference>
<dbReference type="OrthoDB" id="307747at2"/>
<keyword evidence="4" id="KW-1185">Reference proteome</keyword>
<name>F2NSH6_TRES6</name>
<evidence type="ECO:0000259" key="2">
    <source>
        <dbReference type="Pfam" id="PF03724"/>
    </source>
</evidence>
<dbReference type="PANTHER" id="PTHR35535:SF2">
    <property type="entry name" value="DUF306 DOMAIN-CONTAINING PROTEIN"/>
    <property type="match status" value="1"/>
</dbReference>
<dbReference type="KEGG" id="tsu:Tresu_1861"/>
<dbReference type="Pfam" id="PF03724">
    <property type="entry name" value="META"/>
    <property type="match status" value="2"/>
</dbReference>
<protein>
    <recommendedName>
        <fullName evidence="2">DUF306 domain-containing protein</fullName>
    </recommendedName>
</protein>
<dbReference type="InterPro" id="IPR053147">
    <property type="entry name" value="Hsp_HslJ-like"/>
</dbReference>
<reference evidence="3 4" key="1">
    <citation type="journal article" date="2011" name="Stand. Genomic Sci.">
        <title>Complete genome sequence of Treponema succinifaciens type strain (6091).</title>
        <authorList>
            <person name="Han C."/>
            <person name="Gronow S."/>
            <person name="Teshima H."/>
            <person name="Lapidus A."/>
            <person name="Nolan M."/>
            <person name="Lucas S."/>
            <person name="Hammon N."/>
            <person name="Deshpande S."/>
            <person name="Cheng J.F."/>
            <person name="Zeytun A."/>
            <person name="Tapia R."/>
            <person name="Goodwin L."/>
            <person name="Pitluck S."/>
            <person name="Liolios K."/>
            <person name="Pagani I."/>
            <person name="Ivanova N."/>
            <person name="Mavromatis K."/>
            <person name="Mikhailova N."/>
            <person name="Huntemann M."/>
            <person name="Pati A."/>
            <person name="Chen A."/>
            <person name="Palaniappan K."/>
            <person name="Land M."/>
            <person name="Hauser L."/>
            <person name="Brambilla E.M."/>
            <person name="Rohde M."/>
            <person name="Goker M."/>
            <person name="Woyke T."/>
            <person name="Bristow J."/>
            <person name="Eisen J.A."/>
            <person name="Markowitz V."/>
            <person name="Hugenholtz P."/>
            <person name="Kyrpides N.C."/>
            <person name="Klenk H.P."/>
            <person name="Detter J.C."/>
        </authorList>
    </citation>
    <scope>NUCLEOTIDE SEQUENCE [LARGE SCALE GENOMIC DNA]</scope>
    <source>
        <strain evidence="4">ATCC 33096 / DSM 2489 / 6091</strain>
    </source>
</reference>
<dbReference type="AlphaFoldDB" id="F2NSH6"/>
<evidence type="ECO:0000256" key="1">
    <source>
        <dbReference type="SAM" id="SignalP"/>
    </source>
</evidence>
<proteinExistence type="predicted"/>
<accession>F2NSH6</accession>
<dbReference type="Gene3D" id="2.40.128.270">
    <property type="match status" value="2"/>
</dbReference>
<dbReference type="HOGENOM" id="CLU_058026_0_0_12"/>
<gene>
    <name evidence="3" type="ordered locus">Tresu_1861</name>
</gene>
<feature type="signal peptide" evidence="1">
    <location>
        <begin position="1"/>
        <end position="23"/>
    </location>
</feature>
<organism evidence="3 4">
    <name type="scientific">Treponema succinifaciens (strain ATCC 33096 / DSM 2489 / 6091)</name>
    <dbReference type="NCBI Taxonomy" id="869209"/>
    <lineage>
        <taxon>Bacteria</taxon>
        <taxon>Pseudomonadati</taxon>
        <taxon>Spirochaetota</taxon>
        <taxon>Spirochaetia</taxon>
        <taxon>Spirochaetales</taxon>
        <taxon>Treponemataceae</taxon>
        <taxon>Treponema</taxon>
    </lineage>
</organism>
<dbReference type="STRING" id="869209.Tresu_1861"/>
<dbReference type="GeneID" id="302999000"/>
<dbReference type="PROSITE" id="PS51257">
    <property type="entry name" value="PROKAR_LIPOPROTEIN"/>
    <property type="match status" value="1"/>
</dbReference>
<reference evidence="4" key="2">
    <citation type="submission" date="2011-04" db="EMBL/GenBank/DDBJ databases">
        <title>The complete genome of chromosome of Treponema succinifaciens DSM 2489.</title>
        <authorList>
            <person name="Lucas S."/>
            <person name="Copeland A."/>
            <person name="Lapidus A."/>
            <person name="Bruce D."/>
            <person name="Goodwin L."/>
            <person name="Pitluck S."/>
            <person name="Peters L."/>
            <person name="Kyrpides N."/>
            <person name="Mavromatis K."/>
            <person name="Ivanova N."/>
            <person name="Ovchinnikova G."/>
            <person name="Teshima H."/>
            <person name="Detter J.C."/>
            <person name="Tapia R."/>
            <person name="Han C."/>
            <person name="Land M."/>
            <person name="Hauser L."/>
            <person name="Markowitz V."/>
            <person name="Cheng J.-F."/>
            <person name="Hugenholtz P."/>
            <person name="Woyke T."/>
            <person name="Wu D."/>
            <person name="Gronow S."/>
            <person name="Wellnitz S."/>
            <person name="Brambilla E."/>
            <person name="Klenk H.-P."/>
            <person name="Eisen J.A."/>
        </authorList>
    </citation>
    <scope>NUCLEOTIDE SEQUENCE [LARGE SCALE GENOMIC DNA]</scope>
    <source>
        <strain evidence="4">ATCC 33096 / DSM 2489 / 6091</strain>
    </source>
</reference>
<feature type="chain" id="PRO_5003282817" description="DUF306 domain-containing protein" evidence="1">
    <location>
        <begin position="24"/>
        <end position="262"/>
    </location>
</feature>
<dbReference type="Proteomes" id="UP000006852">
    <property type="component" value="Chromosome"/>
</dbReference>
<dbReference type="InterPro" id="IPR038670">
    <property type="entry name" value="HslJ-like_sf"/>
</dbReference>
<feature type="domain" description="DUF306" evidence="2">
    <location>
        <begin position="29"/>
        <end position="126"/>
    </location>
</feature>
<dbReference type="RefSeq" id="WP_013702031.1">
    <property type="nucleotide sequence ID" value="NC_015385.1"/>
</dbReference>